<protein>
    <submittedName>
        <fullName evidence="2">Uncharacterized protein</fullName>
    </submittedName>
</protein>
<name>A0A2M8LZB6_9ACTN</name>
<evidence type="ECO:0000313" key="2">
    <source>
        <dbReference type="EMBL" id="PJE97303.1"/>
    </source>
</evidence>
<dbReference type="Proteomes" id="UP000230407">
    <property type="component" value="Unassembled WGS sequence"/>
</dbReference>
<organism evidence="2 3">
    <name type="scientific">Streptomyces carminius</name>
    <dbReference type="NCBI Taxonomy" id="2665496"/>
    <lineage>
        <taxon>Bacteria</taxon>
        <taxon>Bacillati</taxon>
        <taxon>Actinomycetota</taxon>
        <taxon>Actinomycetes</taxon>
        <taxon>Kitasatosporales</taxon>
        <taxon>Streptomycetaceae</taxon>
        <taxon>Streptomyces</taxon>
    </lineage>
</organism>
<keyword evidence="3" id="KW-1185">Reference proteome</keyword>
<accession>A0A2M8LZB6</accession>
<gene>
    <name evidence="2" type="ORF">CUT44_13050</name>
</gene>
<proteinExistence type="predicted"/>
<evidence type="ECO:0000256" key="1">
    <source>
        <dbReference type="SAM" id="MobiDB-lite"/>
    </source>
</evidence>
<dbReference type="EMBL" id="PGGW01000044">
    <property type="protein sequence ID" value="PJE97303.1"/>
    <property type="molecule type" value="Genomic_DNA"/>
</dbReference>
<comment type="caution">
    <text evidence="2">The sequence shown here is derived from an EMBL/GenBank/DDBJ whole genome shotgun (WGS) entry which is preliminary data.</text>
</comment>
<feature type="compositionally biased region" description="Low complexity" evidence="1">
    <location>
        <begin position="1"/>
        <end position="29"/>
    </location>
</feature>
<evidence type="ECO:0000313" key="3">
    <source>
        <dbReference type="Proteomes" id="UP000230407"/>
    </source>
</evidence>
<feature type="compositionally biased region" description="Basic residues" evidence="1">
    <location>
        <begin position="84"/>
        <end position="94"/>
    </location>
</feature>
<sequence>MARKTGQQRAAAAKARAAPGRLRSRSAAGTRRRRRRPGDLVLEELTREKILDWRNRAAADHQLVIDHIDQYGELSAQRLTTPQGRRRCRRRSRPVQHLPVLARRTS</sequence>
<reference evidence="2 3" key="1">
    <citation type="submission" date="2017-11" db="EMBL/GenBank/DDBJ databases">
        <title>Streptomyces carmine sp. nov., a novel actinomycete isolated from Sophora alopecuroides in Xinjiang, China.</title>
        <authorList>
            <person name="Wang Y."/>
            <person name="Luo X."/>
            <person name="Wan C."/>
            <person name="Zhang L."/>
        </authorList>
    </citation>
    <scope>NUCLEOTIDE SEQUENCE [LARGE SCALE GENOMIC DNA]</scope>
    <source>
        <strain evidence="2 3">TRM SA0054</strain>
    </source>
</reference>
<dbReference type="RefSeq" id="WP_100202139.1">
    <property type="nucleotide sequence ID" value="NZ_PGGW01000044.1"/>
</dbReference>
<dbReference type="AlphaFoldDB" id="A0A2M8LZB6"/>
<feature type="region of interest" description="Disordered" evidence="1">
    <location>
        <begin position="1"/>
        <end position="38"/>
    </location>
</feature>
<feature type="region of interest" description="Disordered" evidence="1">
    <location>
        <begin position="78"/>
        <end position="106"/>
    </location>
</feature>